<evidence type="ECO:0000259" key="6">
    <source>
        <dbReference type="PROSITE" id="PS50262"/>
    </source>
</evidence>
<feature type="transmembrane region" description="Helical" evidence="5">
    <location>
        <begin position="673"/>
        <end position="691"/>
    </location>
</feature>
<dbReference type="Pfam" id="PF00001">
    <property type="entry name" value="7tm_1"/>
    <property type="match status" value="1"/>
</dbReference>
<dbReference type="GO" id="GO:0016020">
    <property type="term" value="C:membrane"/>
    <property type="evidence" value="ECO:0007669"/>
    <property type="project" value="UniProtKB-SubCell"/>
</dbReference>
<dbReference type="PRINTS" id="PR00237">
    <property type="entry name" value="GPCRRHODOPSN"/>
</dbReference>
<feature type="transmembrane region" description="Helical" evidence="5">
    <location>
        <begin position="800"/>
        <end position="825"/>
    </location>
</feature>
<dbReference type="PROSITE" id="PS50262">
    <property type="entry name" value="G_PROTEIN_RECEP_F1_2"/>
    <property type="match status" value="1"/>
</dbReference>
<keyword evidence="2 5" id="KW-0812">Transmembrane</keyword>
<dbReference type="GO" id="GO:0036297">
    <property type="term" value="P:interstrand cross-link repair"/>
    <property type="evidence" value="ECO:0007669"/>
    <property type="project" value="InterPro"/>
</dbReference>
<feature type="transmembrane region" description="Helical" evidence="5">
    <location>
        <begin position="754"/>
        <end position="775"/>
    </location>
</feature>
<keyword evidence="3 5" id="KW-1133">Transmembrane helix</keyword>
<dbReference type="SUPFAM" id="SSF81321">
    <property type="entry name" value="Family A G protein-coupled receptor-like"/>
    <property type="match status" value="1"/>
</dbReference>
<dbReference type="Gene3D" id="1.20.1070.10">
    <property type="entry name" value="Rhodopsin 7-helix transmembrane proteins"/>
    <property type="match status" value="1"/>
</dbReference>
<dbReference type="PANTHER" id="PTHR43404">
    <property type="entry name" value="LIPOPOLYSACCHARIDE CHOLINEPHOSPHOTRANSFERASE LICD"/>
    <property type="match status" value="1"/>
</dbReference>
<evidence type="ECO:0000256" key="2">
    <source>
        <dbReference type="ARBA" id="ARBA00022692"/>
    </source>
</evidence>
<dbReference type="Proteomes" id="UP000275408">
    <property type="component" value="Unassembled WGS sequence"/>
</dbReference>
<sequence length="1097" mass="125111">MEVGIKRWYDDARKWGRGNSAEECKETFESLQDLSSFLKKLEVEIHKVKGDSNMILKKFPSVGKLLGQLYENNVVLLSDEVFQIVVRCSLLLSNCSAVQEKNLNKKAKSWVQTQLRRATTPILKNSILHHIGEFWGYTAQESLEIMLKKKYYKASFGMKKKGGKDSLQPKKLGFGEKTDSKLTLSPTNKCVVIVDREDIVYPYYGNRFGKHCLVALDWGEMCPELYTELGGKCNLIDGTIQCPDIRNHAKFRNRQAQLVMTRMLRIFDLIAQKHNIDYWIFGGTLLGAARHHGFIPWDYDIDIEMPLEEYVKFFQVAAKDLPPDIFFQNSISDPALNPDDPSGYYKHEIVGIYEATWNPRLRDRYSCYKFCMSYGCTWHDGLMIDMFVSPHMNRSAVPRRRISFEGFTFPVQNDWEEYLIENFGEKYFEVPIDQEPKESPDVFHGCEELKGIFVSAFAAKQPSFSLILDLIEISSIKRPFISRDQLRDLISSRRLPRACVENPEFFAVAWGILSSFLARSGGSAQVAKLLSVFGQICVEGCKEGRQQVLSTFSEIFPDFCQPLVRKLAFRPRDAADEESVLTNLQNIHLDLEELTRKLSPRDVSIKRGTIKGNMNESSLTSTADAWSDLTTPTMKWVFRGLFSTILFLGLVGNGAVCSAIVLKQRLRTTANMLVLNLAAADFVFVALYAPTQLSFFENNYSWEMGDGVCKLTYTVLPACLCATVETLLCIAVIRYKAVASPFRLRVGMTYKTTAVVISVIWLTSLLTGLPVLLLAKTVQYQDRVFCDEIWPVGKPYREVYWVFIFLIQYAIPLLAVILLSIATIVKVKQSRARVIPSAPSINNEANSVSHVLQASVRQRQRREINMSKMLTGLVILYAICMLPQHVVFFWLTYGNLKQQEYSLYIFTIANIELFNVWKILWCFPSWEREALRKLLLRSSKEEEAVREIVYPMRLLKSKTRLQFADILYTLSTCPVLRASEASILLSRLLLVFLCDALGGHLVFTEVVKLFLPEGTAVIRLSFVIDSLENIFDGEESVSSTEQKKARLLFVQEIKCLSDEAKRESLVATLTESESMIQTEELLTRTKTLITVLQTDHI</sequence>
<protein>
    <recommendedName>
        <fullName evidence="6">G-protein coupled receptors family 1 profile domain-containing protein</fullName>
    </recommendedName>
</protein>
<dbReference type="GO" id="GO:0043240">
    <property type="term" value="C:Fanconi anaemia nuclear complex"/>
    <property type="evidence" value="ECO:0007669"/>
    <property type="project" value="InterPro"/>
</dbReference>
<dbReference type="GO" id="GO:0009100">
    <property type="term" value="P:glycoprotein metabolic process"/>
    <property type="evidence" value="ECO:0007669"/>
    <property type="project" value="UniProtKB-ARBA"/>
</dbReference>
<dbReference type="InterPro" id="IPR000276">
    <property type="entry name" value="GPCR_Rhodpsn"/>
</dbReference>
<dbReference type="EMBL" id="RCHS01001332">
    <property type="protein sequence ID" value="RMX54058.1"/>
    <property type="molecule type" value="Genomic_DNA"/>
</dbReference>
<reference evidence="7 8" key="1">
    <citation type="journal article" date="2018" name="Sci. Rep.">
        <title>Comparative analysis of the Pocillopora damicornis genome highlights role of immune system in coral evolution.</title>
        <authorList>
            <person name="Cunning R."/>
            <person name="Bay R.A."/>
            <person name="Gillette P."/>
            <person name="Baker A.C."/>
            <person name="Traylor-Knowles N."/>
        </authorList>
    </citation>
    <scope>NUCLEOTIDE SEQUENCE [LARGE SCALE GENOMIC DNA]</scope>
    <source>
        <strain evidence="7">RSMAS</strain>
        <tissue evidence="7">Whole animal</tissue>
    </source>
</reference>
<evidence type="ECO:0000256" key="4">
    <source>
        <dbReference type="ARBA" id="ARBA00023136"/>
    </source>
</evidence>
<feature type="transmembrane region" description="Helical" evidence="5">
    <location>
        <begin position="903"/>
        <end position="923"/>
    </location>
</feature>
<feature type="transmembrane region" description="Helical" evidence="5">
    <location>
        <begin position="869"/>
        <end position="891"/>
    </location>
</feature>
<proteinExistence type="predicted"/>
<feature type="transmembrane region" description="Helical" evidence="5">
    <location>
        <begin position="636"/>
        <end position="661"/>
    </location>
</feature>
<feature type="domain" description="G-protein coupled receptors family 1 profile" evidence="6">
    <location>
        <begin position="652"/>
        <end position="889"/>
    </location>
</feature>
<dbReference type="InterPro" id="IPR017452">
    <property type="entry name" value="GPCR_Rhodpsn_7TM"/>
</dbReference>
<dbReference type="InterPro" id="IPR007074">
    <property type="entry name" value="LicD/FKTN/FKRP_NTP_transf"/>
</dbReference>
<comment type="caution">
    <text evidence="7">The sequence shown here is derived from an EMBL/GenBank/DDBJ whole genome shotgun (WGS) entry which is preliminary data.</text>
</comment>
<keyword evidence="8" id="KW-1185">Reference proteome</keyword>
<dbReference type="Pfam" id="PF04991">
    <property type="entry name" value="LicD"/>
    <property type="match status" value="1"/>
</dbReference>
<name>A0A3M6UL04_POCDA</name>
<keyword evidence="4 5" id="KW-0472">Membrane</keyword>
<dbReference type="InterPro" id="IPR000686">
    <property type="entry name" value="FANCC"/>
</dbReference>
<organism evidence="7 8">
    <name type="scientific">Pocillopora damicornis</name>
    <name type="common">Cauliflower coral</name>
    <name type="synonym">Millepora damicornis</name>
    <dbReference type="NCBI Taxonomy" id="46731"/>
    <lineage>
        <taxon>Eukaryota</taxon>
        <taxon>Metazoa</taxon>
        <taxon>Cnidaria</taxon>
        <taxon>Anthozoa</taxon>
        <taxon>Hexacorallia</taxon>
        <taxon>Scleractinia</taxon>
        <taxon>Astrocoeniina</taxon>
        <taxon>Pocilloporidae</taxon>
        <taxon>Pocillopora</taxon>
    </lineage>
</organism>
<evidence type="ECO:0000256" key="1">
    <source>
        <dbReference type="ARBA" id="ARBA00004370"/>
    </source>
</evidence>
<evidence type="ECO:0000313" key="7">
    <source>
        <dbReference type="EMBL" id="RMX54058.1"/>
    </source>
</evidence>
<dbReference type="AlphaFoldDB" id="A0A3M6UL04"/>
<dbReference type="Pfam" id="PF02106">
    <property type="entry name" value="Fanconi_C"/>
    <property type="match status" value="2"/>
</dbReference>
<accession>A0A3M6UL04</accession>
<dbReference type="GO" id="GO:0004930">
    <property type="term" value="F:G protein-coupled receptor activity"/>
    <property type="evidence" value="ECO:0007669"/>
    <property type="project" value="InterPro"/>
</dbReference>
<evidence type="ECO:0000313" key="8">
    <source>
        <dbReference type="Proteomes" id="UP000275408"/>
    </source>
</evidence>
<comment type="subcellular location">
    <subcellularLocation>
        <location evidence="1">Membrane</location>
    </subcellularLocation>
</comment>
<dbReference type="CDD" id="cd00637">
    <property type="entry name" value="7tm_classA_rhodopsin-like"/>
    <property type="match status" value="1"/>
</dbReference>
<evidence type="ECO:0000256" key="5">
    <source>
        <dbReference type="SAM" id="Phobius"/>
    </source>
</evidence>
<gene>
    <name evidence="7" type="ORF">pdam_00013149</name>
</gene>
<dbReference type="OrthoDB" id="5956494at2759"/>
<dbReference type="InterPro" id="IPR052942">
    <property type="entry name" value="LPS_cholinephosphotransferase"/>
</dbReference>
<dbReference type="PANTHER" id="PTHR43404:SF1">
    <property type="entry name" value="MNN4P"/>
    <property type="match status" value="1"/>
</dbReference>
<feature type="transmembrane region" description="Helical" evidence="5">
    <location>
        <begin position="711"/>
        <end position="733"/>
    </location>
</feature>
<evidence type="ECO:0000256" key="3">
    <source>
        <dbReference type="ARBA" id="ARBA00022989"/>
    </source>
</evidence>